<proteinExistence type="predicted"/>
<dbReference type="RefSeq" id="WP_053254923.1">
    <property type="nucleotide sequence ID" value="NZ_CBCRXZ010000015.1"/>
</dbReference>
<dbReference type="EMBL" id="LS483372">
    <property type="protein sequence ID" value="SQF90276.1"/>
    <property type="molecule type" value="Genomic_DNA"/>
</dbReference>
<dbReference type="AlphaFoldDB" id="A0A3M3XEG3"/>
<name>A0A3M3XEG3_PSEFL</name>
<evidence type="ECO:0000313" key="1">
    <source>
        <dbReference type="EMBL" id="SQF90276.1"/>
    </source>
</evidence>
<dbReference type="Proteomes" id="UP000248640">
    <property type="component" value="Chromosome 1"/>
</dbReference>
<dbReference type="GeneID" id="61637644"/>
<organism evidence="1 2">
    <name type="scientific">Pseudomonas fluorescens</name>
    <dbReference type="NCBI Taxonomy" id="294"/>
    <lineage>
        <taxon>Bacteria</taxon>
        <taxon>Pseudomonadati</taxon>
        <taxon>Pseudomonadota</taxon>
        <taxon>Gammaproteobacteria</taxon>
        <taxon>Pseudomonadales</taxon>
        <taxon>Pseudomonadaceae</taxon>
        <taxon>Pseudomonas</taxon>
    </lineage>
</organism>
<gene>
    <name evidence="1" type="ORF">NCTC10038_01673</name>
</gene>
<protein>
    <submittedName>
        <fullName evidence="1">Uncharacterized protein</fullName>
    </submittedName>
</protein>
<reference evidence="1 2" key="1">
    <citation type="submission" date="2018-06" db="EMBL/GenBank/DDBJ databases">
        <authorList>
            <consortium name="Pathogen Informatics"/>
            <person name="Doyle S."/>
        </authorList>
    </citation>
    <scope>NUCLEOTIDE SEQUENCE [LARGE SCALE GENOMIC DNA]</scope>
    <source>
        <strain evidence="1 2">NCTC10038</strain>
    </source>
</reference>
<evidence type="ECO:0000313" key="2">
    <source>
        <dbReference type="Proteomes" id="UP000248640"/>
    </source>
</evidence>
<accession>A0A3M3XEG3</accession>
<sequence>MESKIAPDPLTALSSAVDNAEQRAFEDWLQRTSPSGDCDQVHSQWLDSSDFEDFCTEWAEQILEISARSA</sequence>